<evidence type="ECO:0000313" key="7">
    <source>
        <dbReference type="EMBL" id="AEL27768.1"/>
    </source>
</evidence>
<dbReference type="PROSITE" id="PS00149">
    <property type="entry name" value="SULFATASE_2"/>
    <property type="match status" value="1"/>
</dbReference>
<dbReference type="KEGG" id="cmr:Cycma_4060"/>
<dbReference type="PANTHER" id="PTHR42693">
    <property type="entry name" value="ARYLSULFATASE FAMILY MEMBER"/>
    <property type="match status" value="1"/>
</dbReference>
<keyword evidence="4" id="KW-0106">Calcium</keyword>
<dbReference type="PROSITE" id="PS00523">
    <property type="entry name" value="SULFATASE_1"/>
    <property type="match status" value="1"/>
</dbReference>
<evidence type="ECO:0000256" key="3">
    <source>
        <dbReference type="ARBA" id="ARBA00022801"/>
    </source>
</evidence>
<keyword evidence="8" id="KW-1185">Reference proteome</keyword>
<dbReference type="PANTHER" id="PTHR42693:SF53">
    <property type="entry name" value="ENDO-4-O-SULFATASE"/>
    <property type="match status" value="1"/>
</dbReference>
<comment type="similarity">
    <text evidence="1">Belongs to the sulfatase family.</text>
</comment>
<name>G0J7S0_CYCMS</name>
<dbReference type="GO" id="GO:0004065">
    <property type="term" value="F:arylsulfatase activity"/>
    <property type="evidence" value="ECO:0007669"/>
    <property type="project" value="TreeGrafter"/>
</dbReference>
<organism evidence="7 8">
    <name type="scientific">Cyclobacterium marinum (strain ATCC 25205 / DSM 745 / LMG 13164 / NCIMB 1802)</name>
    <name type="common">Flectobacillus marinus</name>
    <dbReference type="NCBI Taxonomy" id="880070"/>
    <lineage>
        <taxon>Bacteria</taxon>
        <taxon>Pseudomonadati</taxon>
        <taxon>Bacteroidota</taxon>
        <taxon>Cytophagia</taxon>
        <taxon>Cytophagales</taxon>
        <taxon>Cyclobacteriaceae</taxon>
        <taxon>Cyclobacterium</taxon>
    </lineage>
</organism>
<dbReference type="STRING" id="880070.Cycma_4060"/>
<dbReference type="eggNOG" id="COG3119">
    <property type="taxonomic scope" value="Bacteria"/>
</dbReference>
<feature type="signal peptide" evidence="5">
    <location>
        <begin position="1"/>
        <end position="21"/>
    </location>
</feature>
<proteinExistence type="inferred from homology"/>
<evidence type="ECO:0000256" key="4">
    <source>
        <dbReference type="ARBA" id="ARBA00022837"/>
    </source>
</evidence>
<dbReference type="HOGENOM" id="CLU_006332_10_4_10"/>
<dbReference type="AlphaFoldDB" id="G0J7S0"/>
<dbReference type="InterPro" id="IPR000917">
    <property type="entry name" value="Sulfatase_N"/>
</dbReference>
<dbReference type="Gene3D" id="3.30.1120.10">
    <property type="match status" value="1"/>
</dbReference>
<dbReference type="GO" id="GO:0046872">
    <property type="term" value="F:metal ion binding"/>
    <property type="evidence" value="ECO:0007669"/>
    <property type="project" value="UniProtKB-KW"/>
</dbReference>
<dbReference type="EMBL" id="CP002955">
    <property type="protein sequence ID" value="AEL27768.1"/>
    <property type="molecule type" value="Genomic_DNA"/>
</dbReference>
<gene>
    <name evidence="7" type="ordered locus">Cycma_4060</name>
</gene>
<dbReference type="SUPFAM" id="SSF53649">
    <property type="entry name" value="Alkaline phosphatase-like"/>
    <property type="match status" value="1"/>
</dbReference>
<keyword evidence="5" id="KW-0732">Signal</keyword>
<evidence type="ECO:0000259" key="6">
    <source>
        <dbReference type="Pfam" id="PF00884"/>
    </source>
</evidence>
<sequence length="462" mass="52409">MNRILYSCLILGLLFSQPTLAQQKNTSKKQNVIVILTDDQGYKDLGSYGAKDLVTTNIDRLAEEGVKFTQFYAAAPVCSPSRAALMTGKYNFNAGLFGNVSPPHSDPEGKSGLPTEEITMAEMFKSNGYRTGLIGKWHLGHTPEKLPNGQGFDYFFGHQRGCIDNFSHFFYWHGPNLHDLYRNETEIYRPGEFFGDLMVQEMKQFISEKSEEPFFTYWAINMPHYPYQGDPKWLDYYADLESPRKEYAAFVSTIDEMVGEIYHHLKAIGELENTIIVYQSDHGYSVEERAFFGGGDAGPLSGAKFSMLEGGIRVPAIIRFPSMLPKDEARHHWANSIDWMPTLAELTGIKIPASQNIDGKSLLPLILDANVPSPHETMFWGTGDPENKKHAWAVRKGPWKLLGNPTDPTGKLTFTEADRLYLTNMEMDSTEHKNLGQQYPKKVEELSKMYENWINIVKTEKK</sequence>
<dbReference type="Proteomes" id="UP000001635">
    <property type="component" value="Chromosome"/>
</dbReference>
<dbReference type="Pfam" id="PF00884">
    <property type="entry name" value="Sulfatase"/>
    <property type="match status" value="1"/>
</dbReference>
<dbReference type="Gene3D" id="3.40.720.10">
    <property type="entry name" value="Alkaline Phosphatase, subunit A"/>
    <property type="match status" value="1"/>
</dbReference>
<accession>G0J7S0</accession>
<reference evidence="8" key="1">
    <citation type="submission" date="2011-07" db="EMBL/GenBank/DDBJ databases">
        <title>The complete genome of Cyclobacterium marinum DSM 745.</title>
        <authorList>
            <person name="Lucas S."/>
            <person name="Han J."/>
            <person name="Lapidus A."/>
            <person name="Bruce D."/>
            <person name="Goodwin L."/>
            <person name="Pitluck S."/>
            <person name="Peters L."/>
            <person name="Kyrpides N."/>
            <person name="Mavromatis K."/>
            <person name="Ivanova N."/>
            <person name="Ovchinnikova G."/>
            <person name="Chertkov O."/>
            <person name="Detter J.C."/>
            <person name="Tapia R."/>
            <person name="Han C."/>
            <person name="Land M."/>
            <person name="Hauser L."/>
            <person name="Markowitz V."/>
            <person name="Cheng J.-F."/>
            <person name="Hugenholtz P."/>
            <person name="Woyke T."/>
            <person name="Wu D."/>
            <person name="Tindall B."/>
            <person name="Schuetze A."/>
            <person name="Brambilla E."/>
            <person name="Klenk H.-P."/>
            <person name="Eisen J.A."/>
        </authorList>
    </citation>
    <scope>NUCLEOTIDE SEQUENCE [LARGE SCALE GENOMIC DNA]</scope>
    <source>
        <strain evidence="8">ATCC 25205 / DSM 745 / LMG 13164 / NCIMB 1802</strain>
    </source>
</reference>
<keyword evidence="3" id="KW-0378">Hydrolase</keyword>
<keyword evidence="2" id="KW-0479">Metal-binding</keyword>
<evidence type="ECO:0000256" key="2">
    <source>
        <dbReference type="ARBA" id="ARBA00022723"/>
    </source>
</evidence>
<protein>
    <submittedName>
        <fullName evidence="7">Sulfatase</fullName>
    </submittedName>
</protein>
<feature type="chain" id="PRO_5003401225" evidence="5">
    <location>
        <begin position="22"/>
        <end position="462"/>
    </location>
</feature>
<dbReference type="InterPro" id="IPR017850">
    <property type="entry name" value="Alkaline_phosphatase_core_sf"/>
</dbReference>
<feature type="domain" description="Sulfatase N-terminal" evidence="6">
    <location>
        <begin position="30"/>
        <end position="349"/>
    </location>
</feature>
<dbReference type="InterPro" id="IPR050738">
    <property type="entry name" value="Sulfatase"/>
</dbReference>
<evidence type="ECO:0000313" key="8">
    <source>
        <dbReference type="Proteomes" id="UP000001635"/>
    </source>
</evidence>
<evidence type="ECO:0000256" key="5">
    <source>
        <dbReference type="SAM" id="SignalP"/>
    </source>
</evidence>
<dbReference type="InterPro" id="IPR024607">
    <property type="entry name" value="Sulfatase_CS"/>
</dbReference>
<dbReference type="RefSeq" id="WP_014022052.1">
    <property type="nucleotide sequence ID" value="NC_015914.1"/>
</dbReference>
<evidence type="ECO:0000256" key="1">
    <source>
        <dbReference type="ARBA" id="ARBA00008779"/>
    </source>
</evidence>